<dbReference type="InterPro" id="IPR050621">
    <property type="entry name" value="Tudor_domain_containing"/>
</dbReference>
<protein>
    <recommendedName>
        <fullName evidence="2">Tudor domain-containing protein</fullName>
    </recommendedName>
</protein>
<sequence length="427" mass="49583">MSSKSCEISSCKHQASAYCSHCTKDVCELHSDAHVPLVKDKSHLLTDQLNELTDRVNTLSTIQIIEQSLEILDEWQCDSHRLIDNVYTSKRQEIEAVIEGYEQEILQHQSEQNQIVNRLNDELRKLNVKDKRSQHDLEHIERTIIDIETNLSLFQKKIINIQTKKLIIDKECIIVQSANNSIQLENVDRTANAKVYIKMQVIKPGIVWKNAKIITADHPSAFFVQNESDVQQQFRLLTSEMNKYYDKAVQTLQPLKNVSVRDFCVAHYSKDKRWYRARIVLRTSPSTVLVVFVDNGISESISDDRIYQLQEKFVQLPTQVVVCTLSEAFPKDDDTFWPRATADLFSSMVKNKTVEIQFMEKEVDYPLHFVNVYLNKESIKNQSHLKRLMTYASNPVIAKHFGNRLTTMEYILYNLPFTEDDCLIECS</sequence>
<dbReference type="SMART" id="SM00333">
    <property type="entry name" value="TUDOR"/>
    <property type="match status" value="1"/>
</dbReference>
<name>A0A814E8N8_9BILA</name>
<evidence type="ECO:0000313" key="7">
    <source>
        <dbReference type="Proteomes" id="UP000663829"/>
    </source>
</evidence>
<dbReference type="InterPro" id="IPR002999">
    <property type="entry name" value="Tudor"/>
</dbReference>
<keyword evidence="1" id="KW-0175">Coiled coil</keyword>
<feature type="domain" description="Tudor" evidence="2">
    <location>
        <begin position="257"/>
        <end position="316"/>
    </location>
</feature>
<dbReference type="EMBL" id="CAJOBC010002535">
    <property type="protein sequence ID" value="CAF3737913.1"/>
    <property type="molecule type" value="Genomic_DNA"/>
</dbReference>
<dbReference type="Gene3D" id="2.30.30.140">
    <property type="match status" value="1"/>
</dbReference>
<dbReference type="PANTHER" id="PTHR22948">
    <property type="entry name" value="TUDOR DOMAIN CONTAINING PROTEIN"/>
    <property type="match status" value="1"/>
</dbReference>
<evidence type="ECO:0000313" key="6">
    <source>
        <dbReference type="EMBL" id="CAF3776121.1"/>
    </source>
</evidence>
<evidence type="ECO:0000256" key="1">
    <source>
        <dbReference type="SAM" id="Coils"/>
    </source>
</evidence>
<dbReference type="PROSITE" id="PS50304">
    <property type="entry name" value="TUDOR"/>
    <property type="match status" value="1"/>
</dbReference>
<organism evidence="3 7">
    <name type="scientific">Didymodactylos carnosus</name>
    <dbReference type="NCBI Taxonomy" id="1234261"/>
    <lineage>
        <taxon>Eukaryota</taxon>
        <taxon>Metazoa</taxon>
        <taxon>Spiralia</taxon>
        <taxon>Gnathifera</taxon>
        <taxon>Rotifera</taxon>
        <taxon>Eurotatoria</taxon>
        <taxon>Bdelloidea</taxon>
        <taxon>Philodinida</taxon>
        <taxon>Philodinidae</taxon>
        <taxon>Didymodactylos</taxon>
    </lineage>
</organism>
<dbReference type="AlphaFoldDB" id="A0A814E8N8"/>
<dbReference type="Proteomes" id="UP000682733">
    <property type="component" value="Unassembled WGS sequence"/>
</dbReference>
<evidence type="ECO:0000313" key="5">
    <source>
        <dbReference type="EMBL" id="CAF3737913.1"/>
    </source>
</evidence>
<dbReference type="EMBL" id="CAJNOQ010002535">
    <property type="protein sequence ID" value="CAF0964120.1"/>
    <property type="molecule type" value="Genomic_DNA"/>
</dbReference>
<dbReference type="Proteomes" id="UP000677228">
    <property type="component" value="Unassembled WGS sequence"/>
</dbReference>
<evidence type="ECO:0000259" key="2">
    <source>
        <dbReference type="PROSITE" id="PS50304"/>
    </source>
</evidence>
<dbReference type="InterPro" id="IPR035437">
    <property type="entry name" value="SNase_OB-fold_sf"/>
</dbReference>
<evidence type="ECO:0000313" key="3">
    <source>
        <dbReference type="EMBL" id="CAF0964120.1"/>
    </source>
</evidence>
<dbReference type="Gene3D" id="2.40.50.90">
    <property type="match status" value="1"/>
</dbReference>
<dbReference type="EMBL" id="CAJNOK010006545">
    <property type="protein sequence ID" value="CAF1007089.1"/>
    <property type="molecule type" value="Genomic_DNA"/>
</dbReference>
<proteinExistence type="predicted"/>
<gene>
    <name evidence="3" type="ORF">GPM918_LOCUS11886</name>
    <name evidence="4" type="ORF">OVA965_LOCUS14851</name>
    <name evidence="5" type="ORF">SRO942_LOCUS11887</name>
    <name evidence="6" type="ORF">TMI583_LOCUS14855</name>
</gene>
<dbReference type="OrthoDB" id="9989103at2759"/>
<dbReference type="SUPFAM" id="SSF63748">
    <property type="entry name" value="Tudor/PWWP/MBT"/>
    <property type="match status" value="1"/>
</dbReference>
<feature type="coiled-coil region" evidence="1">
    <location>
        <begin position="91"/>
        <end position="129"/>
    </location>
</feature>
<accession>A0A814E8N8</accession>
<keyword evidence="7" id="KW-1185">Reference proteome</keyword>
<evidence type="ECO:0000313" key="4">
    <source>
        <dbReference type="EMBL" id="CAF1007089.1"/>
    </source>
</evidence>
<dbReference type="Pfam" id="PF00567">
    <property type="entry name" value="TUDOR"/>
    <property type="match status" value="1"/>
</dbReference>
<reference evidence="3" key="1">
    <citation type="submission" date="2021-02" db="EMBL/GenBank/DDBJ databases">
        <authorList>
            <person name="Nowell W R."/>
        </authorList>
    </citation>
    <scope>NUCLEOTIDE SEQUENCE</scope>
</reference>
<dbReference type="PANTHER" id="PTHR22948:SF29">
    <property type="entry name" value="FI02030P-RELATED"/>
    <property type="match status" value="1"/>
</dbReference>
<dbReference type="EMBL" id="CAJOBA010006553">
    <property type="protein sequence ID" value="CAF3776121.1"/>
    <property type="molecule type" value="Genomic_DNA"/>
</dbReference>
<comment type="caution">
    <text evidence="3">The sequence shown here is derived from an EMBL/GenBank/DDBJ whole genome shotgun (WGS) entry which is preliminary data.</text>
</comment>
<dbReference type="Proteomes" id="UP000681722">
    <property type="component" value="Unassembled WGS sequence"/>
</dbReference>
<dbReference type="Proteomes" id="UP000663829">
    <property type="component" value="Unassembled WGS sequence"/>
</dbReference>